<feature type="region of interest" description="Disordered" evidence="9">
    <location>
        <begin position="1872"/>
        <end position="1923"/>
    </location>
</feature>
<dbReference type="InterPro" id="IPR056899">
    <property type="entry name" value="Ig_NUP210_9th"/>
</dbReference>
<sequence>MVWTLLLFICSLSLSNAGTRKISDVYLLLPQTLHAPNARHVHYKIQAYEGCYRWSTANPKVVALTEIPGGILPMNSEGSDTNLMRDSYGKNCYPESVLEPVATVDRPPVTLVTAADQLNNGQILKCEVKVEKIVRLEILTTVKSFRVQDHQRLLAQAYDAEGNVFSSLEGLRFRWQIVSGSDAMGIPRLKDSLVTSSEVRREIENSNYQSDIILVEGKSTGIANITLKIEEPGYEDIPVAWTIISISEPFTIIPSTEIIVPVRSFVKYRIFKVFEGKLYKEIDLPSKEFKWSTPFAKLLEVKDSGELFTLDEKGIGHIVVHDTKIESNTLQCEVNVVAPDRMVIIVEPYKAESPPKRSYNAEEFLELSNPKESPKSNWNLISGQTYSLKIKLFWRNKEILIPENANFKVTFQQPEFWDVTSKSQNGDHLVVIPKLAPDYVNNILPTKIYGKLEVVKSRNSKLQDWIPDPAITDTEDVTILKPVKIIEERRPVLLPYFAVLTQAPDRKGHLAQEYKLKVQGGSPSLQWETSDSSVASVTPNGIVYAHRLGNTIISVIDASNNNNRDSISIEVAMVEKLIFKDDRKEIIKDHSEVSEIVGLASQSRKFHNCSSIYLDWEVRKGQDIVKVLEKGTVTENKRFDGVCEVRGLGGASEGQALLSVKLIHQATEISSKQPEIRLSSEEGRIGVFLPLSLGIQEKVEVSGNNITRTFIYEKNAIVLTPGSSAAIPLVGGPLPWDDFPQYFHEQATDEQRYLNIQIQSKKLPRDRRTLYVACPAGVKNKDFSVQISVYNEKFEELRAPGLSTLSLAIGCYLPNAMTLNWLNDKDYLSDLKWKALPTYYDRFNRKLPSAFSEGYWVILHNQELKVNLTLWDNKSRLFYNFSSSNLEWSSDKPELISYLNYENPIHQKATLIGIDEGPVTLEARINKLQDGTVLYPSVSANLHNEVVKNVEISPNSYSLYLHKQNVLELYINYGSGLFEISSNSSDIIQYAYDGYRKISVFPKRSGRVSIRVDDKGLPGSLPAFSNILVSGLAAMELKEGGLIQVNSTIVLQLTALDSEGRPFNLNEHKWMNLELQFGSSDAFKVISVSDNFYEWVLKGVVVGDFQVYAYGNKMKIGDDTSTQRSNIVLIDVFPPLEIIPPDVLLLPGSKYTLNYRGGPDPSKYTFYQIYLNWIMTDDKVAIIDSTTGLLTTLKVGETPINLQMLRKREVLTQAFGRIRVKLATSVGILGMGPGRSVLKDSATRLVAVIYHNGETFTDGNTNIDYTWKSNSPTVYSIFQEGDDIGKQIAVTGLALAGGKSDITLHVEIHYPAEYKGNEHLFNSKVTASVDQSLISQTPSHRCISYLSYDCQEEFSRWMDSTIFLMPIYSQFKLPSNKEDKATFRCLECREELIKVSDQGVVTAGSQKGEASIIIHHARVKGDFHPVNIAVTDIESILIDKAYLSRSMALGSELEFSVICQDLMARSFPAGFEYGVDIGLEVSNSRVVQASLENRNSTLKIRSQYVGDTLVKVFLNSNPLVKDIILVSVSSVMRPVAPVLLHLGGEVQFQTTHSTPAGVEGSWSVENPNIVSVDSRGYVKSLQEGETYIHYKEKSMDLKSLVVVSKIKAINLAPGAPSHITNYEKHPHYQENYKIPLKLYLDSEKTKELAPTRDEDKKLIKQNISMRCITPSHSEWVTVSSAEDKTSRSEEPNSYSCIITPIQNPASISIPPKEIAIKVIFSAKDKSLYTQEATVYLPFISKFVIPTSDKQVILSGRVTKHVVQIGGNCQTIQANSDLSLITVQKSEVSGKCQLEIGIMGADTDMRQRKVEVIDSVTGQKEDIYVTYYVEAGKIDTSAPFSLHDLLVIVALAFLVYILYYFFKSSPPGHTPVRIPQAQSGMHQPRAPQAHLFPQPMRQTPNISAGPASSPGSSAYKQTAYRPNY</sequence>
<dbReference type="InterPro" id="IPR055096">
    <property type="entry name" value="Ig_NUP210_1st"/>
</dbReference>
<feature type="domain" description="NUP210 Ig-like" evidence="12">
    <location>
        <begin position="714"/>
        <end position="811"/>
    </location>
</feature>
<evidence type="ECO:0000256" key="6">
    <source>
        <dbReference type="ARBA" id="ARBA00023136"/>
    </source>
</evidence>
<dbReference type="InterPro" id="IPR055097">
    <property type="entry name" value="Ig_NUP210_2nd"/>
</dbReference>
<dbReference type="PANTHER" id="PTHR23019:SF0">
    <property type="entry name" value="NUCLEAR PORE MEMBRANE GLYCOPROTEIN 210"/>
    <property type="match status" value="1"/>
</dbReference>
<evidence type="ECO:0000256" key="8">
    <source>
        <dbReference type="ARBA" id="ARBA00023242"/>
    </source>
</evidence>
<evidence type="ECO:0000256" key="10">
    <source>
        <dbReference type="SAM" id="Phobius"/>
    </source>
</evidence>
<keyword evidence="6 10" id="KW-0472">Membrane</keyword>
<evidence type="ECO:0000256" key="5">
    <source>
        <dbReference type="ARBA" id="ARBA00022989"/>
    </source>
</evidence>
<feature type="domain" description="NUP210 Ig-like" evidence="14">
    <location>
        <begin position="141"/>
        <end position="238"/>
    </location>
</feature>
<feature type="transmembrane region" description="Helical" evidence="10">
    <location>
        <begin position="1844"/>
        <end position="1861"/>
    </location>
</feature>
<feature type="compositionally biased region" description="Low complexity" evidence="9">
    <location>
        <begin position="1902"/>
        <end position="1913"/>
    </location>
</feature>
<dbReference type="Pfam" id="PF22967">
    <property type="entry name" value="Ig_NUP210_1st"/>
    <property type="match status" value="1"/>
</dbReference>
<comment type="similarity">
    <text evidence="2">Belongs to the NUP210 family.</text>
</comment>
<dbReference type="GO" id="GO:0005643">
    <property type="term" value="C:nuclear pore"/>
    <property type="evidence" value="ECO:0007669"/>
    <property type="project" value="TreeGrafter"/>
</dbReference>
<evidence type="ECO:0000259" key="14">
    <source>
        <dbReference type="Pfam" id="PF22969"/>
    </source>
</evidence>
<evidence type="ECO:0000256" key="11">
    <source>
        <dbReference type="SAM" id="SignalP"/>
    </source>
</evidence>
<keyword evidence="8" id="KW-0539">Nucleus</keyword>
<evidence type="ECO:0000256" key="9">
    <source>
        <dbReference type="SAM" id="MobiDB-lite"/>
    </source>
</evidence>
<reference evidence="16" key="1">
    <citation type="submission" date="2021-09" db="EMBL/GenBank/DDBJ databases">
        <authorList>
            <consortium name="AG Swart"/>
            <person name="Singh M."/>
            <person name="Singh A."/>
            <person name="Seah K."/>
            <person name="Emmerich C."/>
        </authorList>
    </citation>
    <scope>NUCLEOTIDE SEQUENCE</scope>
    <source>
        <strain evidence="16">ATCC30299</strain>
    </source>
</reference>
<keyword evidence="5 10" id="KW-1133">Transmembrane helix</keyword>
<proteinExistence type="inferred from homology"/>
<accession>A0AAU9IFV1</accession>
<comment type="subcellular location">
    <subcellularLocation>
        <location evidence="1">Nucleus membrane</location>
        <topology evidence="1">Single-pass membrane protein</topology>
    </subcellularLocation>
</comment>
<feature type="signal peptide" evidence="11">
    <location>
        <begin position="1"/>
        <end position="17"/>
    </location>
</feature>
<keyword evidence="4 11" id="KW-0732">Signal</keyword>
<dbReference type="SUPFAM" id="SSF49373">
    <property type="entry name" value="Invasin/intimin cell-adhesion fragments"/>
    <property type="match status" value="1"/>
</dbReference>
<feature type="chain" id="PRO_5043728730" description="Nuclear pore membrane glycoprotein 210" evidence="11">
    <location>
        <begin position="18"/>
        <end position="1923"/>
    </location>
</feature>
<dbReference type="Pfam" id="PF22962">
    <property type="entry name" value="Ig_NUP210_7th"/>
    <property type="match status" value="1"/>
</dbReference>
<evidence type="ECO:0000256" key="4">
    <source>
        <dbReference type="ARBA" id="ARBA00022729"/>
    </source>
</evidence>
<protein>
    <recommendedName>
        <fullName evidence="18">Nuclear pore membrane glycoprotein 210</fullName>
    </recommendedName>
</protein>
<feature type="domain" description="NUP210 Ig-like" evidence="13">
    <location>
        <begin position="23"/>
        <end position="131"/>
    </location>
</feature>
<dbReference type="EMBL" id="CAJZBQ010000005">
    <property type="protein sequence ID" value="CAG9312231.1"/>
    <property type="molecule type" value="Genomic_DNA"/>
</dbReference>
<dbReference type="InterPro" id="IPR045197">
    <property type="entry name" value="NUP210-like"/>
</dbReference>
<dbReference type="GO" id="GO:0031965">
    <property type="term" value="C:nuclear membrane"/>
    <property type="evidence" value="ECO:0007669"/>
    <property type="project" value="UniProtKB-SubCell"/>
</dbReference>
<dbReference type="InterPro" id="IPR008964">
    <property type="entry name" value="Invasin/intimin_cell_adhesion"/>
</dbReference>
<evidence type="ECO:0000256" key="1">
    <source>
        <dbReference type="ARBA" id="ARBA00004590"/>
    </source>
</evidence>
<evidence type="ECO:0000259" key="12">
    <source>
        <dbReference type="Pfam" id="PF22962"/>
    </source>
</evidence>
<evidence type="ECO:0008006" key="18">
    <source>
        <dbReference type="Google" id="ProtNLM"/>
    </source>
</evidence>
<name>A0AAU9IFV1_9CILI</name>
<keyword evidence="17" id="KW-1185">Reference proteome</keyword>
<evidence type="ECO:0000256" key="3">
    <source>
        <dbReference type="ARBA" id="ARBA00022692"/>
    </source>
</evidence>
<evidence type="ECO:0000313" key="16">
    <source>
        <dbReference type="EMBL" id="CAG9312231.1"/>
    </source>
</evidence>
<dbReference type="Pfam" id="PF24902">
    <property type="entry name" value="Ig_NUP210_9th"/>
    <property type="match status" value="1"/>
</dbReference>
<feature type="domain" description="NUP210 Ig-like" evidence="15">
    <location>
        <begin position="952"/>
        <end position="1027"/>
    </location>
</feature>
<keyword evidence="7" id="KW-0325">Glycoprotein</keyword>
<dbReference type="Pfam" id="PF26182">
    <property type="entry name" value="Ig_NUP210_5th"/>
    <property type="match status" value="1"/>
</dbReference>
<dbReference type="InterPro" id="IPR055099">
    <property type="entry name" value="Ig_NUP210_7th"/>
</dbReference>
<evidence type="ECO:0000313" key="17">
    <source>
        <dbReference type="Proteomes" id="UP001162131"/>
    </source>
</evidence>
<organism evidence="16 17">
    <name type="scientific">Blepharisma stoltei</name>
    <dbReference type="NCBI Taxonomy" id="1481888"/>
    <lineage>
        <taxon>Eukaryota</taxon>
        <taxon>Sar</taxon>
        <taxon>Alveolata</taxon>
        <taxon>Ciliophora</taxon>
        <taxon>Postciliodesmatophora</taxon>
        <taxon>Heterotrichea</taxon>
        <taxon>Heterotrichida</taxon>
        <taxon>Blepharismidae</taxon>
        <taxon>Blepharisma</taxon>
    </lineage>
</organism>
<keyword evidence="3 10" id="KW-0812">Transmembrane</keyword>
<dbReference type="PANTHER" id="PTHR23019">
    <property type="entry name" value="NUCLEAR PORE MEMBRANE GLYCOPROTEIN GP210-RELATED"/>
    <property type="match status" value="1"/>
</dbReference>
<evidence type="ECO:0000256" key="7">
    <source>
        <dbReference type="ARBA" id="ARBA00023180"/>
    </source>
</evidence>
<evidence type="ECO:0000256" key="2">
    <source>
        <dbReference type="ARBA" id="ARBA00007313"/>
    </source>
</evidence>
<comment type="caution">
    <text evidence="16">The sequence shown here is derived from an EMBL/GenBank/DDBJ whole genome shotgun (WGS) entry which is preliminary data.</text>
</comment>
<gene>
    <name evidence="16" type="ORF">BSTOLATCC_MIC5475</name>
</gene>
<evidence type="ECO:0000259" key="13">
    <source>
        <dbReference type="Pfam" id="PF22967"/>
    </source>
</evidence>
<evidence type="ECO:0000259" key="15">
    <source>
        <dbReference type="Pfam" id="PF24902"/>
    </source>
</evidence>
<dbReference type="Proteomes" id="UP001162131">
    <property type="component" value="Unassembled WGS sequence"/>
</dbReference>
<dbReference type="Pfam" id="PF22969">
    <property type="entry name" value="Ig_NUP210_2nd"/>
    <property type="match status" value="1"/>
</dbReference>
<dbReference type="Gene3D" id="2.60.40.1080">
    <property type="match status" value="1"/>
</dbReference>